<feature type="transmembrane region" description="Helical" evidence="9">
    <location>
        <begin position="33"/>
        <end position="55"/>
    </location>
</feature>
<protein>
    <recommendedName>
        <fullName evidence="9">Transport permease protein</fullName>
    </recommendedName>
</protein>
<evidence type="ECO:0000256" key="3">
    <source>
        <dbReference type="ARBA" id="ARBA00022448"/>
    </source>
</evidence>
<dbReference type="PROSITE" id="PS51012">
    <property type="entry name" value="ABC_TM2"/>
    <property type="match status" value="1"/>
</dbReference>
<feature type="transmembrane region" description="Helical" evidence="9">
    <location>
        <begin position="114"/>
        <end position="138"/>
    </location>
</feature>
<evidence type="ECO:0000256" key="6">
    <source>
        <dbReference type="ARBA" id="ARBA00022692"/>
    </source>
</evidence>
<gene>
    <name evidence="11" type="ORF">KH142_09420</name>
</gene>
<evidence type="ECO:0000256" key="8">
    <source>
        <dbReference type="ARBA" id="ARBA00023136"/>
    </source>
</evidence>
<keyword evidence="8 9" id="KW-0472">Membrane</keyword>
<evidence type="ECO:0000313" key="12">
    <source>
        <dbReference type="Proteomes" id="UP000727506"/>
    </source>
</evidence>
<evidence type="ECO:0000256" key="7">
    <source>
        <dbReference type="ARBA" id="ARBA00022989"/>
    </source>
</evidence>
<name>A0A943UZP3_9ACTN</name>
<feature type="transmembrane region" description="Helical" evidence="9">
    <location>
        <begin position="67"/>
        <end position="93"/>
    </location>
</feature>
<dbReference type="PIRSF" id="PIRSF006648">
    <property type="entry name" value="DrrB"/>
    <property type="match status" value="1"/>
</dbReference>
<evidence type="ECO:0000256" key="2">
    <source>
        <dbReference type="ARBA" id="ARBA00007783"/>
    </source>
</evidence>
<dbReference type="InterPro" id="IPR047817">
    <property type="entry name" value="ABC2_TM_bact-type"/>
</dbReference>
<dbReference type="PANTHER" id="PTHR30413">
    <property type="entry name" value="INNER MEMBRANE TRANSPORT PERMEASE"/>
    <property type="match status" value="1"/>
</dbReference>
<dbReference type="InterPro" id="IPR013525">
    <property type="entry name" value="ABC2_TM"/>
</dbReference>
<proteinExistence type="inferred from homology"/>
<comment type="caution">
    <text evidence="11">The sequence shown here is derived from an EMBL/GenBank/DDBJ whole genome shotgun (WGS) entry which is preliminary data.</text>
</comment>
<feature type="transmembrane region" description="Helical" evidence="9">
    <location>
        <begin position="144"/>
        <end position="170"/>
    </location>
</feature>
<comment type="similarity">
    <text evidence="2 9">Belongs to the ABC-2 integral membrane protein family.</text>
</comment>
<dbReference type="Pfam" id="PF01061">
    <property type="entry name" value="ABC2_membrane"/>
    <property type="match status" value="1"/>
</dbReference>
<sequence>MSETALRTNFKRNWFTISSLVSKDFKLKYRRSVLGVLWSILNPLLMMCVLVAVFSNVLKFGGDVENFPLYLILGNVLFALMADSTSSAMTSIIDSAPLIKKIRISKVIFPLEKVLFQLVNFAISLIAVIIVMLFFQIAPTASLLALPLLLVFMLLFSAGLGLLLSALAVFFRDVCHLWGVVITAWTYATPLFYPLGILPEWMQSAELFNPMFHYVTYFRSIVMSGTIPDVGENLICLGMAAVTFVIGFIVFKASEKKFILYV</sequence>
<keyword evidence="6 9" id="KW-0812">Transmembrane</keyword>
<dbReference type="PANTHER" id="PTHR30413:SF8">
    <property type="entry name" value="TRANSPORT PERMEASE PROTEIN"/>
    <property type="match status" value="1"/>
</dbReference>
<keyword evidence="5" id="KW-0997">Cell inner membrane</keyword>
<evidence type="ECO:0000256" key="5">
    <source>
        <dbReference type="ARBA" id="ARBA00022519"/>
    </source>
</evidence>
<feature type="transmembrane region" description="Helical" evidence="9">
    <location>
        <begin position="230"/>
        <end position="251"/>
    </location>
</feature>
<comment type="subcellular location">
    <subcellularLocation>
        <location evidence="1">Cell inner membrane</location>
        <topology evidence="1">Multi-pass membrane protein</topology>
    </subcellularLocation>
    <subcellularLocation>
        <location evidence="9">Cell membrane</location>
        <topology evidence="9">Multi-pass membrane protein</topology>
    </subcellularLocation>
</comment>
<organism evidence="11 12">
    <name type="scientific">Slackia piriformis</name>
    <dbReference type="NCBI Taxonomy" id="626934"/>
    <lineage>
        <taxon>Bacteria</taxon>
        <taxon>Bacillati</taxon>
        <taxon>Actinomycetota</taxon>
        <taxon>Coriobacteriia</taxon>
        <taxon>Eggerthellales</taxon>
        <taxon>Eggerthellaceae</taxon>
        <taxon>Slackia</taxon>
    </lineage>
</organism>
<dbReference type="GO" id="GO:0140359">
    <property type="term" value="F:ABC-type transporter activity"/>
    <property type="evidence" value="ECO:0007669"/>
    <property type="project" value="InterPro"/>
</dbReference>
<feature type="domain" description="ABC transmembrane type-2" evidence="10">
    <location>
        <begin position="34"/>
        <end position="254"/>
    </location>
</feature>
<dbReference type="AlphaFoldDB" id="A0A943UZP3"/>
<reference evidence="11" key="1">
    <citation type="submission" date="2021-02" db="EMBL/GenBank/DDBJ databases">
        <title>Infant gut strain persistence is associated with maternal origin, phylogeny, and functional potential including surface adhesion and iron acquisition.</title>
        <authorList>
            <person name="Lou Y.C."/>
        </authorList>
    </citation>
    <scope>NUCLEOTIDE SEQUENCE</scope>
    <source>
        <strain evidence="11">L2_039_000G1_dasL2_039_000G1_concoct_11</strain>
    </source>
</reference>
<evidence type="ECO:0000313" key="11">
    <source>
        <dbReference type="EMBL" id="MBS6941663.1"/>
    </source>
</evidence>
<keyword evidence="4 9" id="KW-1003">Cell membrane</keyword>
<dbReference type="PRINTS" id="PR00164">
    <property type="entry name" value="ABC2TRNSPORT"/>
</dbReference>
<dbReference type="Proteomes" id="UP000727506">
    <property type="component" value="Unassembled WGS sequence"/>
</dbReference>
<accession>A0A943UZP3</accession>
<evidence type="ECO:0000259" key="10">
    <source>
        <dbReference type="PROSITE" id="PS51012"/>
    </source>
</evidence>
<evidence type="ECO:0000256" key="1">
    <source>
        <dbReference type="ARBA" id="ARBA00004429"/>
    </source>
</evidence>
<evidence type="ECO:0000256" key="9">
    <source>
        <dbReference type="RuleBase" id="RU361157"/>
    </source>
</evidence>
<dbReference type="EMBL" id="JAGZSV010000259">
    <property type="protein sequence ID" value="MBS6941663.1"/>
    <property type="molecule type" value="Genomic_DNA"/>
</dbReference>
<dbReference type="GO" id="GO:0043190">
    <property type="term" value="C:ATP-binding cassette (ABC) transporter complex"/>
    <property type="evidence" value="ECO:0007669"/>
    <property type="project" value="InterPro"/>
</dbReference>
<keyword evidence="3 9" id="KW-0813">Transport</keyword>
<evidence type="ECO:0000256" key="4">
    <source>
        <dbReference type="ARBA" id="ARBA00022475"/>
    </source>
</evidence>
<keyword evidence="7 9" id="KW-1133">Transmembrane helix</keyword>
<feature type="transmembrane region" description="Helical" evidence="9">
    <location>
        <begin position="177"/>
        <end position="198"/>
    </location>
</feature>
<dbReference type="InterPro" id="IPR000412">
    <property type="entry name" value="ABC_2_transport"/>
</dbReference>
<dbReference type="GO" id="GO:0015920">
    <property type="term" value="P:lipopolysaccharide transport"/>
    <property type="evidence" value="ECO:0007669"/>
    <property type="project" value="TreeGrafter"/>
</dbReference>